<evidence type="ECO:0000313" key="2">
    <source>
        <dbReference type="Proteomes" id="UP001147752"/>
    </source>
</evidence>
<sequence>MADFAAGACSRTVVDVGAWRPPGTEACKRLSANEPGLESSMEQGRQKAFWVSKPEHACLGFPIIFAHSEADALDWQALFDERYLKYTVVSSLSELDILIWRGISIWLGGLPVGAKLICPASFGGSKVADLAVPDGRVSGTHAETYTKWRLMPLDLMEKEWGLLVRIRRKEKEEVIEISAVWFVLPVEFQLFKVVGLN</sequence>
<dbReference type="AlphaFoldDB" id="A0A9W9S8J3"/>
<comment type="caution">
    <text evidence="1">The sequence shown here is derived from an EMBL/GenBank/DDBJ whole genome shotgun (WGS) entry which is preliminary data.</text>
</comment>
<organism evidence="1 2">
    <name type="scientific">Penicillium concentricum</name>
    <dbReference type="NCBI Taxonomy" id="293559"/>
    <lineage>
        <taxon>Eukaryota</taxon>
        <taxon>Fungi</taxon>
        <taxon>Dikarya</taxon>
        <taxon>Ascomycota</taxon>
        <taxon>Pezizomycotina</taxon>
        <taxon>Eurotiomycetes</taxon>
        <taxon>Eurotiomycetidae</taxon>
        <taxon>Eurotiales</taxon>
        <taxon>Aspergillaceae</taxon>
        <taxon>Penicillium</taxon>
    </lineage>
</organism>
<name>A0A9W9S8J3_9EURO</name>
<dbReference type="EMBL" id="JAPZBT010000002">
    <property type="protein sequence ID" value="KAJ5372604.1"/>
    <property type="molecule type" value="Genomic_DNA"/>
</dbReference>
<evidence type="ECO:0000313" key="1">
    <source>
        <dbReference type="EMBL" id="KAJ5372604.1"/>
    </source>
</evidence>
<dbReference type="OrthoDB" id="10460926at2759"/>
<dbReference type="GeneID" id="81461523"/>
<reference evidence="1" key="1">
    <citation type="submission" date="2022-12" db="EMBL/GenBank/DDBJ databases">
        <authorList>
            <person name="Petersen C."/>
        </authorList>
    </citation>
    <scope>NUCLEOTIDE SEQUENCE</scope>
    <source>
        <strain evidence="1">IBT 3081</strain>
    </source>
</reference>
<protein>
    <submittedName>
        <fullName evidence="1">Uncharacterized protein</fullName>
    </submittedName>
</protein>
<dbReference type="Proteomes" id="UP001147752">
    <property type="component" value="Unassembled WGS sequence"/>
</dbReference>
<reference evidence="1" key="2">
    <citation type="journal article" date="2023" name="IMA Fungus">
        <title>Comparative genomic study of the Penicillium genus elucidates a diverse pangenome and 15 lateral gene transfer events.</title>
        <authorList>
            <person name="Petersen C."/>
            <person name="Sorensen T."/>
            <person name="Nielsen M.R."/>
            <person name="Sondergaard T.E."/>
            <person name="Sorensen J.L."/>
            <person name="Fitzpatrick D.A."/>
            <person name="Frisvad J.C."/>
            <person name="Nielsen K.L."/>
        </authorList>
    </citation>
    <scope>NUCLEOTIDE SEQUENCE</scope>
    <source>
        <strain evidence="1">IBT 3081</strain>
    </source>
</reference>
<dbReference type="RefSeq" id="XP_056578590.1">
    <property type="nucleotide sequence ID" value="XM_056722340.1"/>
</dbReference>
<accession>A0A9W9S8J3</accession>
<gene>
    <name evidence="1" type="ORF">N7517_004610</name>
</gene>
<keyword evidence="2" id="KW-1185">Reference proteome</keyword>
<proteinExistence type="predicted"/>